<organism evidence="3 4">
    <name type="scientific">Streptomyces noboritoensis</name>
    <dbReference type="NCBI Taxonomy" id="67337"/>
    <lineage>
        <taxon>Bacteria</taxon>
        <taxon>Bacillati</taxon>
        <taxon>Actinomycetota</taxon>
        <taxon>Actinomycetes</taxon>
        <taxon>Kitasatosporales</taxon>
        <taxon>Streptomycetaceae</taxon>
        <taxon>Streptomyces</taxon>
    </lineage>
</organism>
<feature type="region of interest" description="Disordered" evidence="1">
    <location>
        <begin position="316"/>
        <end position="505"/>
    </location>
</feature>
<keyword evidence="2" id="KW-0812">Transmembrane</keyword>
<feature type="transmembrane region" description="Helical" evidence="2">
    <location>
        <begin position="279"/>
        <end position="302"/>
    </location>
</feature>
<evidence type="ECO:0000313" key="3">
    <source>
        <dbReference type="EMBL" id="MFC0844057.1"/>
    </source>
</evidence>
<feature type="compositionally biased region" description="Pro residues" evidence="1">
    <location>
        <begin position="355"/>
        <end position="397"/>
    </location>
</feature>
<feature type="compositionally biased region" description="Low complexity" evidence="1">
    <location>
        <begin position="398"/>
        <end position="417"/>
    </location>
</feature>
<gene>
    <name evidence="3" type="ORF">ACFH04_10090</name>
</gene>
<feature type="compositionally biased region" description="Pro residues" evidence="1">
    <location>
        <begin position="441"/>
        <end position="453"/>
    </location>
</feature>
<evidence type="ECO:0008006" key="5">
    <source>
        <dbReference type="Google" id="ProtNLM"/>
    </source>
</evidence>
<keyword evidence="2" id="KW-0472">Membrane</keyword>
<accession>A0ABV6TE44</accession>
<evidence type="ECO:0000256" key="1">
    <source>
        <dbReference type="SAM" id="MobiDB-lite"/>
    </source>
</evidence>
<sequence>MTRPDVAEWAVLDLSEDPTPGDPEVLKNLAKEYQTVSDDAHDAFGTFDRIKNQDLGKGKSMKALKGVLDELPNQVAALRDSYDMAAKAIAAYAPKLKDHQDKAAKALLDGTAAKTSLTSAIATATAASAQVTTLDQATPPPPDDEAAKAAARDALSNARSAAASANSAVSTAQTELDAAKNLALEAKGLREQDASVAAVAMGEAQDKAVKKKNFWDKLWDTIGSIFGIISAVLGVIAFFIPGLGALGLVLGAVSLILGLVPLGINIARGVVTGDWDIAGIVLGVLGAAFGGFAVVKGVAAGWGGIWKGLGQNLKGVRGGPLPGRPGTPGSTGSGDSIPLQNVPPAPSRPTVTPAPERPPAWTPPPPNRPAPAPPPPTRPAPPPPAPTRPAPPPPGERPPSSSSSSSSSSADSWETAPESPFVTAPSSPRPPSAASGDVPPAGTPGPSAPPAGQAPPGTVPEVPAPAPPPVPRPPVPDAPPLVTPPGTPTPPPSVTTIPDNPSAIGQYFQDMGSNVWGWDKIPGNIGAGTAFGGTIYAPGATAGTWSGTVHTAPLVGNTNDDGT</sequence>
<feature type="compositionally biased region" description="Pro residues" evidence="1">
    <location>
        <begin position="462"/>
        <end position="493"/>
    </location>
</feature>
<dbReference type="RefSeq" id="WP_394318024.1">
    <property type="nucleotide sequence ID" value="NZ_JBHMQV010000009.1"/>
</dbReference>
<dbReference type="EMBL" id="JBHMQV010000009">
    <property type="protein sequence ID" value="MFC0844057.1"/>
    <property type="molecule type" value="Genomic_DNA"/>
</dbReference>
<name>A0ABV6TE44_9ACTN</name>
<dbReference type="InterPro" id="IPR051425">
    <property type="entry name" value="Formin_Homology"/>
</dbReference>
<dbReference type="Proteomes" id="UP001589887">
    <property type="component" value="Unassembled WGS sequence"/>
</dbReference>
<dbReference type="PANTHER" id="PTHR45725:SF1">
    <property type="entry name" value="DISHEVELLED ASSOCIATED ACTIVATOR OF MORPHOGENESIS, ISOFORM D"/>
    <property type="match status" value="1"/>
</dbReference>
<keyword evidence="2" id="KW-1133">Transmembrane helix</keyword>
<dbReference type="PANTHER" id="PTHR45725">
    <property type="entry name" value="FORMIN HOMOLOGY 2 FAMILY MEMBER"/>
    <property type="match status" value="1"/>
</dbReference>
<comment type="caution">
    <text evidence="3">The sequence shown here is derived from an EMBL/GenBank/DDBJ whole genome shotgun (WGS) entry which is preliminary data.</text>
</comment>
<feature type="transmembrane region" description="Helical" evidence="2">
    <location>
        <begin position="246"/>
        <end position="267"/>
    </location>
</feature>
<proteinExistence type="predicted"/>
<evidence type="ECO:0000313" key="4">
    <source>
        <dbReference type="Proteomes" id="UP001589887"/>
    </source>
</evidence>
<feature type="transmembrane region" description="Helical" evidence="2">
    <location>
        <begin position="218"/>
        <end position="240"/>
    </location>
</feature>
<reference evidence="3 4" key="1">
    <citation type="submission" date="2024-09" db="EMBL/GenBank/DDBJ databases">
        <authorList>
            <person name="Sun Q."/>
            <person name="Mori K."/>
        </authorList>
    </citation>
    <scope>NUCLEOTIDE SEQUENCE [LARGE SCALE GENOMIC DNA]</scope>
    <source>
        <strain evidence="3 4">JCM 4557</strain>
    </source>
</reference>
<evidence type="ECO:0000256" key="2">
    <source>
        <dbReference type="SAM" id="Phobius"/>
    </source>
</evidence>
<protein>
    <recommendedName>
        <fullName evidence="5">Integral membrane protein</fullName>
    </recommendedName>
</protein>
<keyword evidence="4" id="KW-1185">Reference proteome</keyword>